<keyword evidence="2" id="KW-1133">Transmembrane helix</keyword>
<keyword evidence="2" id="KW-0472">Membrane</keyword>
<evidence type="ECO:0000313" key="4">
    <source>
        <dbReference type="EMBL" id="CAI0648264.1"/>
    </source>
</evidence>
<accession>A0A9W4RV75</accession>
<dbReference type="SUPFAM" id="SSF103473">
    <property type="entry name" value="MFS general substrate transporter"/>
    <property type="match status" value="1"/>
</dbReference>
<comment type="subcellular location">
    <subcellularLocation>
        <location evidence="1">Membrane</location>
        <topology evidence="1">Multi-pass membrane protein</topology>
    </subcellularLocation>
</comment>
<dbReference type="PROSITE" id="PS50850">
    <property type="entry name" value="MFS"/>
    <property type="match status" value="1"/>
</dbReference>
<protein>
    <recommendedName>
        <fullName evidence="3">Major facilitator superfamily (MFS) profile domain-containing protein</fullName>
    </recommendedName>
</protein>
<dbReference type="Proteomes" id="UP001152533">
    <property type="component" value="Unassembled WGS sequence"/>
</dbReference>
<comment type="caution">
    <text evidence="4">The sequence shown here is derived from an EMBL/GenBank/DDBJ whole genome shotgun (WGS) entry which is preliminary data.</text>
</comment>
<feature type="transmembrane region" description="Helical" evidence="2">
    <location>
        <begin position="423"/>
        <end position="446"/>
    </location>
</feature>
<dbReference type="PANTHER" id="PTHR23520:SF5">
    <property type="entry name" value="TRANSPORTER, PUTATIVE (AFU_ORTHOLOGUE AFUA_3G04000)-RELATED"/>
    <property type="match status" value="1"/>
</dbReference>
<evidence type="ECO:0000313" key="5">
    <source>
        <dbReference type="Proteomes" id="UP001152533"/>
    </source>
</evidence>
<dbReference type="EMBL" id="CAMGZC010000532">
    <property type="protein sequence ID" value="CAI0648264.1"/>
    <property type="molecule type" value="Genomic_DNA"/>
</dbReference>
<dbReference type="InterPro" id="IPR020846">
    <property type="entry name" value="MFS_dom"/>
</dbReference>
<dbReference type="Gene3D" id="1.20.1250.20">
    <property type="entry name" value="MFS general substrate transporter like domains"/>
    <property type="match status" value="1"/>
</dbReference>
<evidence type="ECO:0000256" key="1">
    <source>
        <dbReference type="ARBA" id="ARBA00004141"/>
    </source>
</evidence>
<dbReference type="GO" id="GO:0000329">
    <property type="term" value="C:fungal-type vacuole membrane"/>
    <property type="evidence" value="ECO:0007669"/>
    <property type="project" value="TreeGrafter"/>
</dbReference>
<feature type="domain" description="Major facilitator superfamily (MFS) profile" evidence="3">
    <location>
        <begin position="24"/>
        <end position="450"/>
    </location>
</feature>
<sequence>MFRQLFARGFAESGLQSLCRCHKDVKLICLQRFIRMFAYGATTLHLVAYLELLGFSATRIGLFMALTLVGDTCISLVLTSCADGVGRRLVLAFGAALMVVSGVAFGLCDSFWILLAAAVFGVISPGGNEIGPFRAVEESIVAHLTTAEDRSDVYAWYSLVGAAGTAVGAMTSGWTAQSLTKDSGWSDEAAYRAVFFGYSALGLFKLALVMLLSHDSEAEPEAHDEDETRPVLGAERAESQLETVGWRRKLLPGIQKSSFPVVIPLCLLFALDSFASSLTPQSWIAFFFRWKFDMDNGLLGSMFFVCSFLAVVTTLIASSLAKRIGNLNELQAYKPNQTMVFTHLPSAVFTALLPLPQSVNAAIVLLILRALTQSMDVAPRAAFVAGILKPKERTTVMGLVNVLKTAAQSVGPLGVGVLVDRNLFWVAFVSAGCLKVVYDLGLMVCFRKSERREGDGPIA</sequence>
<dbReference type="Pfam" id="PF07690">
    <property type="entry name" value="MFS_1"/>
    <property type="match status" value="2"/>
</dbReference>
<feature type="transmembrane region" description="Helical" evidence="2">
    <location>
        <begin position="36"/>
        <end position="54"/>
    </location>
</feature>
<evidence type="ECO:0000259" key="3">
    <source>
        <dbReference type="PROSITE" id="PS50850"/>
    </source>
</evidence>
<reference evidence="4" key="1">
    <citation type="submission" date="2022-08" db="EMBL/GenBank/DDBJ databases">
        <authorList>
            <person name="Giroux E."/>
            <person name="Giroux E."/>
        </authorList>
    </citation>
    <scope>NUCLEOTIDE SEQUENCE</scope>
    <source>
        <strain evidence="4">H1091258</strain>
    </source>
</reference>
<keyword evidence="2" id="KW-0812">Transmembrane</keyword>
<feature type="transmembrane region" description="Helical" evidence="2">
    <location>
        <begin position="257"/>
        <end position="278"/>
    </location>
</feature>
<dbReference type="InterPro" id="IPR036259">
    <property type="entry name" value="MFS_trans_sf"/>
</dbReference>
<feature type="transmembrane region" description="Helical" evidence="2">
    <location>
        <begin position="341"/>
        <end position="368"/>
    </location>
</feature>
<feature type="transmembrane region" description="Helical" evidence="2">
    <location>
        <begin position="60"/>
        <end position="78"/>
    </location>
</feature>
<organism evidence="4 5">
    <name type="scientific">Colletotrichum noveboracense</name>
    <dbReference type="NCBI Taxonomy" id="2664923"/>
    <lineage>
        <taxon>Eukaryota</taxon>
        <taxon>Fungi</taxon>
        <taxon>Dikarya</taxon>
        <taxon>Ascomycota</taxon>
        <taxon>Pezizomycotina</taxon>
        <taxon>Sordariomycetes</taxon>
        <taxon>Hypocreomycetidae</taxon>
        <taxon>Glomerellales</taxon>
        <taxon>Glomerellaceae</taxon>
        <taxon>Colletotrichum</taxon>
        <taxon>Colletotrichum gloeosporioides species complex</taxon>
    </lineage>
</organism>
<name>A0A9W4RV75_9PEZI</name>
<proteinExistence type="predicted"/>
<gene>
    <name evidence="4" type="ORF">CGXH109_LOCUS73945</name>
</gene>
<keyword evidence="5" id="KW-1185">Reference proteome</keyword>
<feature type="transmembrane region" description="Helical" evidence="2">
    <location>
        <begin position="189"/>
        <end position="212"/>
    </location>
</feature>
<evidence type="ECO:0000256" key="2">
    <source>
        <dbReference type="SAM" id="Phobius"/>
    </source>
</evidence>
<dbReference type="GO" id="GO:0022857">
    <property type="term" value="F:transmembrane transporter activity"/>
    <property type="evidence" value="ECO:0007669"/>
    <property type="project" value="InterPro"/>
</dbReference>
<feature type="transmembrane region" description="Helical" evidence="2">
    <location>
        <begin position="90"/>
        <end position="123"/>
    </location>
</feature>
<feature type="transmembrane region" description="Helical" evidence="2">
    <location>
        <begin position="298"/>
        <end position="320"/>
    </location>
</feature>
<dbReference type="AlphaFoldDB" id="A0A9W4RV75"/>
<dbReference type="PANTHER" id="PTHR23520">
    <property type="entry name" value="TRANSPORTER, PUTATIVE (AFU_ORTHOLOGUE AFUA_3G04000)-RELATED"/>
    <property type="match status" value="1"/>
</dbReference>
<dbReference type="InterPro" id="IPR011701">
    <property type="entry name" value="MFS"/>
</dbReference>